<accession>A0A3R8SA34</accession>
<evidence type="ECO:0000313" key="3">
    <source>
        <dbReference type="Proteomes" id="UP000269265"/>
    </source>
</evidence>
<dbReference type="NCBIfam" id="TIGR02595">
    <property type="entry name" value="PEP_CTERM"/>
    <property type="match status" value="1"/>
</dbReference>
<keyword evidence="1" id="KW-0732">Signal</keyword>
<dbReference type="AlphaFoldDB" id="A0A3R8SA34"/>
<evidence type="ECO:0000313" key="2">
    <source>
        <dbReference type="EMBL" id="RRS05759.1"/>
    </source>
</evidence>
<protein>
    <submittedName>
        <fullName evidence="2">PEP-CTERM sorting domain-containing protein</fullName>
    </submittedName>
</protein>
<sequence length="257" mass="27161">MKMNMQLFKRGGLILSATLGFGFSNMASALSLDTTYLQANSTLQFSSSAFNATNLLDISFSTMGNAYQSGSVTTKGVTVPTFVLPVTNADVSIGWNLKVSPNSGDATGSGLLLTRGYAQLGLANFSIDYTTDKVFADVMWGGKSTNMAVYSFTEQSDLKIGLSGLSLTMNQTLGNLKLTNQAVDTFASVLGVDDVFKGVMTGLDFGTITIDIKTALRKPISDTPLTAASMVPESSTYLMMALGLAGIATVARRKRRG</sequence>
<evidence type="ECO:0000256" key="1">
    <source>
        <dbReference type="SAM" id="SignalP"/>
    </source>
</evidence>
<gene>
    <name evidence="2" type="ORF">EIP75_02520</name>
</gene>
<dbReference type="InterPro" id="IPR013424">
    <property type="entry name" value="Ice-binding_C"/>
</dbReference>
<reference evidence="2 3" key="1">
    <citation type="submission" date="2018-12" db="EMBL/GenBank/DDBJ databases">
        <title>The whole draft genome of Aquabacterium sp. SJQ9.</title>
        <authorList>
            <person name="Sun L."/>
            <person name="Gao X."/>
            <person name="Chen W."/>
            <person name="Huang K."/>
        </authorList>
    </citation>
    <scope>NUCLEOTIDE SEQUENCE [LARGE SCALE GENOMIC DNA]</scope>
    <source>
        <strain evidence="2 3">SJQ9</strain>
    </source>
</reference>
<name>A0A3R8SA34_9BURK</name>
<comment type="caution">
    <text evidence="2">The sequence shown here is derived from an EMBL/GenBank/DDBJ whole genome shotgun (WGS) entry which is preliminary data.</text>
</comment>
<organism evidence="2 3">
    <name type="scientific">Aquabacterium soli</name>
    <dbReference type="NCBI Taxonomy" id="2493092"/>
    <lineage>
        <taxon>Bacteria</taxon>
        <taxon>Pseudomonadati</taxon>
        <taxon>Pseudomonadota</taxon>
        <taxon>Betaproteobacteria</taxon>
        <taxon>Burkholderiales</taxon>
        <taxon>Aquabacterium</taxon>
    </lineage>
</organism>
<feature type="chain" id="PRO_5018557900" evidence="1">
    <location>
        <begin position="30"/>
        <end position="257"/>
    </location>
</feature>
<dbReference type="EMBL" id="RSED01000002">
    <property type="protein sequence ID" value="RRS05759.1"/>
    <property type="molecule type" value="Genomic_DNA"/>
</dbReference>
<feature type="signal peptide" evidence="1">
    <location>
        <begin position="1"/>
        <end position="29"/>
    </location>
</feature>
<dbReference type="Proteomes" id="UP000269265">
    <property type="component" value="Unassembled WGS sequence"/>
</dbReference>
<keyword evidence="3" id="KW-1185">Reference proteome</keyword>
<proteinExistence type="predicted"/>